<keyword evidence="1" id="KW-0812">Transmembrane</keyword>
<dbReference type="AlphaFoldDB" id="A0A8U0HYU0"/>
<evidence type="ECO:0000313" key="3">
    <source>
        <dbReference type="Proteomes" id="UP000830729"/>
    </source>
</evidence>
<dbReference type="GeneID" id="72184807"/>
<feature type="transmembrane region" description="Helical" evidence="1">
    <location>
        <begin position="125"/>
        <end position="143"/>
    </location>
</feature>
<accession>A0A8U0HYU0</accession>
<sequence length="156" mass="17354">MSSERASRGRVKRRQSHHWYWVAAIPAAFLLWLATLAWLALASSWEAFGFGTNVVELSLIALGIPFAFLTAYFPLAVYRDADYVNRTSGKWAPNPMRQALAAAPGLVVLVLVGVPSLFFGIPPTVPIVAGFVIDVPFATYYLYRRRERVGTPDVPW</sequence>
<dbReference type="EMBL" id="CP096659">
    <property type="protein sequence ID" value="UPV75684.1"/>
    <property type="molecule type" value="Genomic_DNA"/>
</dbReference>
<keyword evidence="1" id="KW-1133">Transmembrane helix</keyword>
<evidence type="ECO:0000256" key="1">
    <source>
        <dbReference type="SAM" id="Phobius"/>
    </source>
</evidence>
<keyword evidence="1" id="KW-0472">Membrane</keyword>
<feature type="transmembrane region" description="Helical" evidence="1">
    <location>
        <begin position="20"/>
        <end position="45"/>
    </location>
</feature>
<keyword evidence="3" id="KW-1185">Reference proteome</keyword>
<feature type="transmembrane region" description="Helical" evidence="1">
    <location>
        <begin position="99"/>
        <end position="119"/>
    </location>
</feature>
<feature type="transmembrane region" description="Helical" evidence="1">
    <location>
        <begin position="57"/>
        <end position="78"/>
    </location>
</feature>
<organism evidence="2 3">
    <name type="scientific">Halorussus limi</name>
    <dbReference type="NCBI Taxonomy" id="2938695"/>
    <lineage>
        <taxon>Archaea</taxon>
        <taxon>Methanobacteriati</taxon>
        <taxon>Methanobacteriota</taxon>
        <taxon>Stenosarchaea group</taxon>
        <taxon>Halobacteria</taxon>
        <taxon>Halobacteriales</taxon>
        <taxon>Haladaptataceae</taxon>
        <taxon>Halorussus</taxon>
    </lineage>
</organism>
<proteinExistence type="predicted"/>
<dbReference type="KEGG" id="halx:M0R89_06370"/>
<name>A0A8U0HYU0_9EURY</name>
<reference evidence="2 3" key="1">
    <citation type="submission" date="2022-04" db="EMBL/GenBank/DDBJ databases">
        <title>Diverse halophilic archaea isolated from saline environments.</title>
        <authorList>
            <person name="Cui H.-L."/>
        </authorList>
    </citation>
    <scope>NUCLEOTIDE SEQUENCE [LARGE SCALE GENOMIC DNA]</scope>
    <source>
        <strain evidence="2 3">XZYJT49</strain>
    </source>
</reference>
<protein>
    <submittedName>
        <fullName evidence="2">Uncharacterized protein</fullName>
    </submittedName>
</protein>
<evidence type="ECO:0000313" key="2">
    <source>
        <dbReference type="EMBL" id="UPV75684.1"/>
    </source>
</evidence>
<gene>
    <name evidence="2" type="ORF">M0R89_06370</name>
</gene>
<dbReference type="Proteomes" id="UP000830729">
    <property type="component" value="Chromosome"/>
</dbReference>
<dbReference type="RefSeq" id="WP_248651722.1">
    <property type="nucleotide sequence ID" value="NZ_CP096659.1"/>
</dbReference>